<comment type="similarity">
    <text evidence="2">Belongs to the SNAPC3/SRD2 family.</text>
</comment>
<feature type="compositionally biased region" description="Polar residues" evidence="7">
    <location>
        <begin position="138"/>
        <end position="148"/>
    </location>
</feature>
<evidence type="ECO:0008006" key="10">
    <source>
        <dbReference type="Google" id="ProtNLM"/>
    </source>
</evidence>
<accession>A0A8J4Q1V7</accession>
<proteinExistence type="inferred from homology"/>
<evidence type="ECO:0000256" key="4">
    <source>
        <dbReference type="ARBA" id="ARBA00023125"/>
    </source>
</evidence>
<feature type="region of interest" description="Disordered" evidence="7">
    <location>
        <begin position="430"/>
        <end position="558"/>
    </location>
</feature>
<feature type="region of interest" description="Disordered" evidence="7">
    <location>
        <begin position="91"/>
        <end position="295"/>
    </location>
</feature>
<dbReference type="GO" id="GO:0019185">
    <property type="term" value="C:snRNA-activating protein complex"/>
    <property type="evidence" value="ECO:0007669"/>
    <property type="project" value="TreeGrafter"/>
</dbReference>
<feature type="compositionally biased region" description="Low complexity" evidence="7">
    <location>
        <begin position="194"/>
        <end position="203"/>
    </location>
</feature>
<dbReference type="Pfam" id="PF12251">
    <property type="entry name" value="SNAPC3"/>
    <property type="match status" value="1"/>
</dbReference>
<dbReference type="GO" id="GO:0042795">
    <property type="term" value="P:snRNA transcription by RNA polymerase II"/>
    <property type="evidence" value="ECO:0007669"/>
    <property type="project" value="TreeGrafter"/>
</dbReference>
<feature type="compositionally biased region" description="Low complexity" evidence="7">
    <location>
        <begin position="528"/>
        <end position="548"/>
    </location>
</feature>
<dbReference type="EMBL" id="AJWJ01000007">
    <property type="protein sequence ID" value="KAF2078291.1"/>
    <property type="molecule type" value="Genomic_DNA"/>
</dbReference>
<keyword evidence="6" id="KW-0539">Nucleus</keyword>
<keyword evidence="5" id="KW-0804">Transcription</keyword>
<feature type="compositionally biased region" description="Polar residues" evidence="7">
    <location>
        <begin position="549"/>
        <end position="558"/>
    </location>
</feature>
<dbReference type="OrthoDB" id="3437960at2759"/>
<dbReference type="GO" id="GO:0000978">
    <property type="term" value="F:RNA polymerase II cis-regulatory region sequence-specific DNA binding"/>
    <property type="evidence" value="ECO:0007669"/>
    <property type="project" value="TreeGrafter"/>
</dbReference>
<comment type="subcellular location">
    <subcellularLocation>
        <location evidence="1">Nucleus</location>
    </subcellularLocation>
</comment>
<dbReference type="InterPro" id="IPR022042">
    <property type="entry name" value="snRNA-activating_su3"/>
</dbReference>
<evidence type="ECO:0000313" key="8">
    <source>
        <dbReference type="EMBL" id="KAF2078291.1"/>
    </source>
</evidence>
<sequence length="780" mass="88231">MSDHGSDNEFDDMFTKPLTSVLSIQTSSYYNISNSKVININQFRTEFLDAISKETDDCIFETTFADLSIDDIRPVTHYEKVENEIKEYKSTKDYTSIQQQEDQEQQRRHLEKQMHKRQQKRLQREQKQRQELQLLHGQPQQTIQPSPEVTSVNANGNNTNTSTTTTTTTTTTKPTRAPKPRKKKKDNPPEEEPQQSQQQQQQQNPIVTTEAQTETPESSSPLTILSITPNTITPETATPTTTTPGTSTPKSARGKKKSTDEPKKPRGRPRKVLPTDALDAFSKNQQDTIPTTASNEDIEIISTLTSISQAGNNSNNSNNNNNNNKNNNNNNSRVNEISIARLTELSNNSPPILPSSIETFPMMMDTTVNMPSIIGQLPLITPMAPLNINILDPSTSPLTNSSSPSTLSPIILPPNFNLSSPLIIPQLLQPQPQSQPQSQSQSQSHPQPQFTLNDDGTITTLPPPPPITIIPTTPMETPIPSTPVNTNTTTTTTTTTTHPAATTLPQTPVNNKKKGKESTRKRGKKNNNDNNNESNNNESNNNNNNNNNTIINVESPPTQQSIVPTELVDPTEVVVQVSIYHPNRDVKSMDILVLGSQKLTELKDKIYCLGDTILNGPSRKSGYFFINNTFYDDTRDDNNLLYSQYVLDWLNQNKRKTSHFNQEKMQDVTFNDLSVSLGEKYLYCHQGSCEHFVVFEQLKLLNGNDDQDKTHYPKIRHQLKHRRRKCKVCEIYPAKYVTLGDKMVDETPYFYCEVCYRHFHYTKEGVLLYNDYKVYPYFHE</sequence>
<feature type="compositionally biased region" description="Polar residues" evidence="7">
    <location>
        <begin position="282"/>
        <end position="295"/>
    </location>
</feature>
<feature type="compositionally biased region" description="Low complexity" evidence="7">
    <location>
        <begin position="312"/>
        <end position="332"/>
    </location>
</feature>
<organism evidence="8 9">
    <name type="scientific">Polysphondylium violaceum</name>
    <dbReference type="NCBI Taxonomy" id="133409"/>
    <lineage>
        <taxon>Eukaryota</taxon>
        <taxon>Amoebozoa</taxon>
        <taxon>Evosea</taxon>
        <taxon>Eumycetozoa</taxon>
        <taxon>Dictyostelia</taxon>
        <taxon>Dictyosteliales</taxon>
        <taxon>Dictyosteliaceae</taxon>
        <taxon>Polysphondylium</taxon>
    </lineage>
</organism>
<feature type="compositionally biased region" description="Basic and acidic residues" evidence="7">
    <location>
        <begin position="104"/>
        <end position="113"/>
    </location>
</feature>
<gene>
    <name evidence="8" type="ORF">CYY_000383</name>
</gene>
<protein>
    <recommendedName>
        <fullName evidence="10">snRNA-activating protein complex subunit 3</fullName>
    </recommendedName>
</protein>
<dbReference type="PANTHER" id="PTHR13421">
    <property type="entry name" value="SNRNA-ACTIVATING PROTEIN COMPLEX SUBUNIT 3"/>
    <property type="match status" value="1"/>
</dbReference>
<feature type="compositionally biased region" description="Basic residues" evidence="7">
    <location>
        <begin position="176"/>
        <end position="185"/>
    </location>
</feature>
<feature type="compositionally biased region" description="Low complexity" evidence="7">
    <location>
        <begin position="228"/>
        <end position="249"/>
    </location>
</feature>
<feature type="region of interest" description="Disordered" evidence="7">
    <location>
        <begin position="309"/>
        <end position="332"/>
    </location>
</feature>
<keyword evidence="4" id="KW-0238">DNA-binding</keyword>
<dbReference type="GO" id="GO:0003681">
    <property type="term" value="F:bent DNA binding"/>
    <property type="evidence" value="ECO:0007669"/>
    <property type="project" value="TreeGrafter"/>
</dbReference>
<evidence type="ECO:0000256" key="1">
    <source>
        <dbReference type="ARBA" id="ARBA00004123"/>
    </source>
</evidence>
<keyword evidence="9" id="KW-1185">Reference proteome</keyword>
<dbReference type="GO" id="GO:0001046">
    <property type="term" value="F:core promoter sequence-specific DNA binding"/>
    <property type="evidence" value="ECO:0007669"/>
    <property type="project" value="TreeGrafter"/>
</dbReference>
<dbReference type="GO" id="GO:0042796">
    <property type="term" value="P:snRNA transcription by RNA polymerase III"/>
    <property type="evidence" value="ECO:0007669"/>
    <property type="project" value="TreeGrafter"/>
</dbReference>
<dbReference type="GO" id="GO:0001006">
    <property type="term" value="F:RNA polymerase III type 3 promoter sequence-specific DNA binding"/>
    <property type="evidence" value="ECO:0007669"/>
    <property type="project" value="TreeGrafter"/>
</dbReference>
<evidence type="ECO:0000256" key="5">
    <source>
        <dbReference type="ARBA" id="ARBA00023163"/>
    </source>
</evidence>
<feature type="compositionally biased region" description="Low complexity" evidence="7">
    <location>
        <begin position="149"/>
        <end position="175"/>
    </location>
</feature>
<evidence type="ECO:0000256" key="7">
    <source>
        <dbReference type="SAM" id="MobiDB-lite"/>
    </source>
</evidence>
<name>A0A8J4Q1V7_9MYCE</name>
<dbReference type="PANTHER" id="PTHR13421:SF16">
    <property type="entry name" value="SNRNA-ACTIVATING PROTEIN COMPLEX SUBUNIT 3"/>
    <property type="match status" value="1"/>
</dbReference>
<dbReference type="Proteomes" id="UP000695562">
    <property type="component" value="Unassembled WGS sequence"/>
</dbReference>
<reference evidence="8" key="1">
    <citation type="submission" date="2020-01" db="EMBL/GenBank/DDBJ databases">
        <title>Development of genomics and gene disruption for Polysphondylium violaceum indicates a role for the polyketide synthase stlB in stalk morphogenesis.</title>
        <authorList>
            <person name="Narita B."/>
            <person name="Kawabe Y."/>
            <person name="Kin K."/>
            <person name="Saito T."/>
            <person name="Gibbs R."/>
            <person name="Kuspa A."/>
            <person name="Muzny D."/>
            <person name="Queller D."/>
            <person name="Richards S."/>
            <person name="Strassman J."/>
            <person name="Sucgang R."/>
            <person name="Worley K."/>
            <person name="Schaap P."/>
        </authorList>
    </citation>
    <scope>NUCLEOTIDE SEQUENCE</scope>
    <source>
        <strain evidence="8">QSvi11</strain>
    </source>
</reference>
<comment type="caution">
    <text evidence="8">The sequence shown here is derived from an EMBL/GenBank/DDBJ whole genome shotgun (WGS) entry which is preliminary data.</text>
</comment>
<keyword evidence="3" id="KW-0805">Transcription regulation</keyword>
<dbReference type="GO" id="GO:0005634">
    <property type="term" value="C:nucleus"/>
    <property type="evidence" value="ECO:0007669"/>
    <property type="project" value="UniProtKB-SubCell"/>
</dbReference>
<evidence type="ECO:0000256" key="3">
    <source>
        <dbReference type="ARBA" id="ARBA00023015"/>
    </source>
</evidence>
<feature type="compositionally biased region" description="Low complexity" evidence="7">
    <location>
        <begin position="430"/>
        <end position="449"/>
    </location>
</feature>
<feature type="compositionally biased region" description="Polar residues" evidence="7">
    <location>
        <begin position="204"/>
        <end position="227"/>
    </location>
</feature>
<evidence type="ECO:0000256" key="6">
    <source>
        <dbReference type="ARBA" id="ARBA00023242"/>
    </source>
</evidence>
<evidence type="ECO:0000313" key="9">
    <source>
        <dbReference type="Proteomes" id="UP000695562"/>
    </source>
</evidence>
<feature type="compositionally biased region" description="Basic residues" evidence="7">
    <location>
        <begin position="511"/>
        <end position="525"/>
    </location>
</feature>
<feature type="compositionally biased region" description="Low complexity" evidence="7">
    <location>
        <begin position="469"/>
        <end position="508"/>
    </location>
</feature>
<evidence type="ECO:0000256" key="2">
    <source>
        <dbReference type="ARBA" id="ARBA00010410"/>
    </source>
</evidence>
<dbReference type="AlphaFoldDB" id="A0A8J4Q1V7"/>